<dbReference type="GO" id="GO:0008998">
    <property type="term" value="F:ribonucleoside-triphosphate reductase (thioredoxin) activity"/>
    <property type="evidence" value="ECO:0007669"/>
    <property type="project" value="UniProtKB-EC"/>
</dbReference>
<proteinExistence type="predicted"/>
<dbReference type="GO" id="GO:0031250">
    <property type="term" value="C:anaerobic ribonucleoside-triphosphate reductase complex"/>
    <property type="evidence" value="ECO:0007669"/>
    <property type="project" value="TreeGrafter"/>
</dbReference>
<comment type="caution">
    <text evidence="5">The sequence shown here is derived from an EMBL/GenBank/DDBJ whole genome shotgun (WGS) entry which is preliminary data.</text>
</comment>
<dbReference type="Proteomes" id="UP000027153">
    <property type="component" value="Unassembled WGS sequence"/>
</dbReference>
<dbReference type="GO" id="GO:0006260">
    <property type="term" value="P:DNA replication"/>
    <property type="evidence" value="ECO:0007669"/>
    <property type="project" value="InterPro"/>
</dbReference>
<dbReference type="OrthoDB" id="139164at2157"/>
<dbReference type="PATRIC" id="fig|1392998.3.peg.1904"/>
<dbReference type="InterPro" id="IPR012833">
    <property type="entry name" value="NrdD"/>
</dbReference>
<dbReference type="EMBL" id="JMIY01000004">
    <property type="protein sequence ID" value="KCZ71848.1"/>
    <property type="molecule type" value="Genomic_DNA"/>
</dbReference>
<reference evidence="5 6" key="1">
    <citation type="journal article" date="2013" name="Nature">
        <title>Anaerobic oxidation of methane coupled to nitrate reduction in a novel archaeal lineage.</title>
        <authorList>
            <person name="Haroon M.F."/>
            <person name="Hu S."/>
            <person name="Shi Y."/>
            <person name="Imelfort M."/>
            <person name="Keller J."/>
            <person name="Hugenholtz P."/>
            <person name="Yuan Z."/>
            <person name="Tyson G.W."/>
        </authorList>
    </citation>
    <scope>NUCLEOTIDE SEQUENCE [LARGE SCALE GENOMIC DNA]</scope>
    <source>
        <strain evidence="5 6">ANME-2d</strain>
    </source>
</reference>
<protein>
    <submittedName>
        <fullName evidence="5">Ribonucleoside-triphosphate reductase class III catalytic subunit</fullName>
        <ecNumber evidence="5">1.17.4.2</ecNumber>
    </submittedName>
</protein>
<dbReference type="InterPro" id="IPR005144">
    <property type="entry name" value="ATP-cone_dom"/>
</dbReference>
<dbReference type="AlphaFoldDB" id="A0A062V5I3"/>
<evidence type="ECO:0000313" key="5">
    <source>
        <dbReference type="EMBL" id="KCZ71848.1"/>
    </source>
</evidence>
<keyword evidence="5" id="KW-0560">Oxidoreductase</keyword>
<dbReference type="RefSeq" id="WP_081810212.1">
    <property type="nucleotide sequence ID" value="NZ_JMIY01000004.1"/>
</dbReference>
<dbReference type="PROSITE" id="PS51161">
    <property type="entry name" value="ATP_CONE"/>
    <property type="match status" value="1"/>
</dbReference>
<keyword evidence="2 3" id="KW-0067">ATP-binding</keyword>
<dbReference type="SUPFAM" id="SSF51998">
    <property type="entry name" value="PFL-like glycyl radical enzymes"/>
    <property type="match status" value="1"/>
</dbReference>
<dbReference type="CDD" id="cd01675">
    <property type="entry name" value="RNR_III"/>
    <property type="match status" value="1"/>
</dbReference>
<dbReference type="Gene3D" id="3.20.70.20">
    <property type="match status" value="1"/>
</dbReference>
<keyword evidence="6" id="KW-1185">Reference proteome</keyword>
<name>A0A062V5I3_9EURY</name>
<dbReference type="GO" id="GO:0009265">
    <property type="term" value="P:2'-deoxyribonucleotide biosynthetic process"/>
    <property type="evidence" value="ECO:0007669"/>
    <property type="project" value="TreeGrafter"/>
</dbReference>
<evidence type="ECO:0000256" key="3">
    <source>
        <dbReference type="PROSITE-ProRule" id="PRU00492"/>
    </source>
</evidence>
<keyword evidence="1 3" id="KW-0547">Nucleotide-binding</keyword>
<gene>
    <name evidence="5" type="ORF">ANME2D_01903</name>
</gene>
<dbReference type="PANTHER" id="PTHR21075">
    <property type="entry name" value="ANAEROBIC RIBONUCLEOSIDE-TRIPHOSPHATE REDUCTASE"/>
    <property type="match status" value="1"/>
</dbReference>
<evidence type="ECO:0000259" key="4">
    <source>
        <dbReference type="PROSITE" id="PS51161"/>
    </source>
</evidence>
<dbReference type="Pfam" id="PF13597">
    <property type="entry name" value="NRDD"/>
    <property type="match status" value="1"/>
</dbReference>
<evidence type="ECO:0000256" key="1">
    <source>
        <dbReference type="ARBA" id="ARBA00022741"/>
    </source>
</evidence>
<dbReference type="PANTHER" id="PTHR21075:SF0">
    <property type="entry name" value="ANAEROBIC RIBONUCLEOSIDE-TRIPHOSPHATE REDUCTASE"/>
    <property type="match status" value="1"/>
</dbReference>
<feature type="domain" description="ATP-cone" evidence="4">
    <location>
        <begin position="61"/>
        <end position="156"/>
    </location>
</feature>
<accession>A0A062V5I3</accession>
<sequence length="799" mass="90722">MGKYIEIQVPNPIKGHRRELAGAFSRIQQTPESGKIKNIPIAKDVQTIQRTLGGYPASVIPKIRTTDGHLIDWDRNAIVNQLLKETKLSEQFYGEAPITEEEARDIAKEAEKRIKDMGVKFLSGPLVRELVNIILLERGHIEWRNISTRVGTPVYDAYKIDMGTGFEARDNANLQENAETSHKKKADKMSKEQYLLMLPPRLADAHLNGDIHIHDLEYLGTRAFCQDWDLRYFFYYGLMPDGSGTKASVAGPAKKPEVAILHAVKALGSAQTNFAGGQGFYNFLTFMAPYFEGMGYEEIEQLMQMFVYEMTQMMVARGGQLVFSSVQLSPGVPGLWRDKPVVYKGRVYDGVAAPKRTYGEFEREVRLSFEALMNVMLKGDYWGKPFNFPKPEISIEPDFMEENDEFNRSHPEVPSYDDLYTKAFELAAKYGAPYFDNQLPEYRGAGKGISCYQCCAYNFSSSHDKDSEFEDKMYFRDGKHFSMGAWQVVSVNCPRAAYKAKKDDEQLFRELKNMMDMCIELFKIKRKWMDIITRNNRMPFATQRPKDPITQKRGEIAVDLKGLVYTIGVVGINEMVQYHTGKQVHESEDARRLAIRAMFEMKFYAKELGEKNGMEIALARTPAETTAQRFAVSDLLHKEYRKCTEPLIKGNAQAALSRLSETRDLPIYYTNGTHVPPGADVSLPQRIKIEEVFFPIVDGGNILHIWLGEAAPDPRGLKEFAMNIAKNTQVGYFAFTRDMTVCMDDFHVASGLLKECPNCESENVEHLSRVTGYIQAVSGWNDGKKQELKDRKRYGVGGG</sequence>
<dbReference type="GO" id="GO:0005524">
    <property type="term" value="F:ATP binding"/>
    <property type="evidence" value="ECO:0007669"/>
    <property type="project" value="UniProtKB-UniRule"/>
</dbReference>
<evidence type="ECO:0000313" key="6">
    <source>
        <dbReference type="Proteomes" id="UP000027153"/>
    </source>
</evidence>
<dbReference type="EC" id="1.17.4.2" evidence="5"/>
<organism evidence="5 6">
    <name type="scientific">Candidatus Methanoperedens nitratireducens</name>
    <dbReference type="NCBI Taxonomy" id="1392998"/>
    <lineage>
        <taxon>Archaea</taxon>
        <taxon>Methanobacteriati</taxon>
        <taxon>Methanobacteriota</taxon>
        <taxon>Stenosarchaea group</taxon>
        <taxon>Methanomicrobia</taxon>
        <taxon>Methanosarcinales</taxon>
        <taxon>ANME-2 cluster</taxon>
        <taxon>Candidatus Methanoperedentaceae</taxon>
        <taxon>Candidatus Methanoperedens</taxon>
    </lineage>
</organism>
<dbReference type="GO" id="GO:0004748">
    <property type="term" value="F:ribonucleoside-diphosphate reductase activity, thioredoxin disulfide as acceptor"/>
    <property type="evidence" value="ECO:0007669"/>
    <property type="project" value="TreeGrafter"/>
</dbReference>
<dbReference type="NCBIfam" id="TIGR02487">
    <property type="entry name" value="NrdD"/>
    <property type="match status" value="1"/>
</dbReference>
<evidence type="ECO:0000256" key="2">
    <source>
        <dbReference type="ARBA" id="ARBA00022840"/>
    </source>
</evidence>